<dbReference type="InterPro" id="IPR000424">
    <property type="entry name" value="Primosome_PriB/ssb"/>
</dbReference>
<dbReference type="PANTHER" id="PTHR10302">
    <property type="entry name" value="SINGLE-STRANDED DNA-BINDING PROTEIN"/>
    <property type="match status" value="1"/>
</dbReference>
<dbReference type="GO" id="GO:0003697">
    <property type="term" value="F:single-stranded DNA binding"/>
    <property type="evidence" value="ECO:0007669"/>
    <property type="project" value="InterPro"/>
</dbReference>
<protein>
    <recommendedName>
        <fullName evidence="2">Single-stranded DNA-binding protein</fullName>
    </recommendedName>
</protein>
<name>A0A8S5R3Z4_9CAUD</name>
<dbReference type="GO" id="GO:0009295">
    <property type="term" value="C:nucleoid"/>
    <property type="evidence" value="ECO:0007669"/>
    <property type="project" value="TreeGrafter"/>
</dbReference>
<dbReference type="PROSITE" id="PS50935">
    <property type="entry name" value="SSB"/>
    <property type="match status" value="1"/>
</dbReference>
<evidence type="ECO:0000256" key="3">
    <source>
        <dbReference type="SAM" id="MobiDB-lite"/>
    </source>
</evidence>
<dbReference type="PIRSF" id="PIRSF002070">
    <property type="entry name" value="SSB"/>
    <property type="match status" value="1"/>
</dbReference>
<dbReference type="PANTHER" id="PTHR10302:SF27">
    <property type="entry name" value="SINGLE-STRANDED DNA-BINDING PROTEIN"/>
    <property type="match status" value="1"/>
</dbReference>
<dbReference type="EMBL" id="BK015811">
    <property type="protein sequence ID" value="DAE26198.1"/>
    <property type="molecule type" value="Genomic_DNA"/>
</dbReference>
<organism evidence="4">
    <name type="scientific">Siphoviridae sp. ctcMb1</name>
    <dbReference type="NCBI Taxonomy" id="2827276"/>
    <lineage>
        <taxon>Viruses</taxon>
        <taxon>Duplodnaviria</taxon>
        <taxon>Heunggongvirae</taxon>
        <taxon>Uroviricota</taxon>
        <taxon>Caudoviricetes</taxon>
    </lineage>
</organism>
<dbReference type="GO" id="GO:0006260">
    <property type="term" value="P:DNA replication"/>
    <property type="evidence" value="ECO:0007669"/>
    <property type="project" value="InterPro"/>
</dbReference>
<sequence>MLNKIVLMGRLTRDPELRQTQSGNSVASFTLACDRDFAAQGAEKETDFVDVVAWRGTAEFVSKYFSKGRMAVVSGRLQIRNWEDKEGNKRKTAEIVAESVYFGDSKRDGQNASTAAPASSEFKPLPSTTPVPFSSPDMPQMEIGDDDMPF</sequence>
<dbReference type="HAMAP" id="MF_00984">
    <property type="entry name" value="SSB"/>
    <property type="match status" value="1"/>
</dbReference>
<keyword evidence="1 2" id="KW-0238">DNA-binding</keyword>
<dbReference type="PROSITE" id="PS51257">
    <property type="entry name" value="PROKAR_LIPOPROTEIN"/>
    <property type="match status" value="1"/>
</dbReference>
<dbReference type="SUPFAM" id="SSF50249">
    <property type="entry name" value="Nucleic acid-binding proteins"/>
    <property type="match status" value="1"/>
</dbReference>
<dbReference type="Pfam" id="PF00436">
    <property type="entry name" value="SSB"/>
    <property type="match status" value="1"/>
</dbReference>
<dbReference type="InterPro" id="IPR012340">
    <property type="entry name" value="NA-bd_OB-fold"/>
</dbReference>
<reference evidence="4" key="1">
    <citation type="journal article" date="2021" name="Proc. Natl. Acad. Sci. U.S.A.">
        <title>A Catalog of Tens of Thousands of Viruses from Human Metagenomes Reveals Hidden Associations with Chronic Diseases.</title>
        <authorList>
            <person name="Tisza M.J."/>
            <person name="Buck C.B."/>
        </authorList>
    </citation>
    <scope>NUCLEOTIDE SEQUENCE</scope>
    <source>
        <strain evidence="4">CtcMb1</strain>
    </source>
</reference>
<dbReference type="CDD" id="cd04496">
    <property type="entry name" value="SSB_OBF"/>
    <property type="match status" value="1"/>
</dbReference>
<proteinExistence type="inferred from homology"/>
<feature type="region of interest" description="Disordered" evidence="3">
    <location>
        <begin position="105"/>
        <end position="150"/>
    </location>
</feature>
<dbReference type="InterPro" id="IPR011344">
    <property type="entry name" value="ssDNA-bd"/>
</dbReference>
<dbReference type="NCBIfam" id="TIGR00621">
    <property type="entry name" value="ssb"/>
    <property type="match status" value="1"/>
</dbReference>
<evidence type="ECO:0000256" key="1">
    <source>
        <dbReference type="ARBA" id="ARBA00023125"/>
    </source>
</evidence>
<dbReference type="Gene3D" id="2.40.50.140">
    <property type="entry name" value="Nucleic acid-binding proteins"/>
    <property type="match status" value="1"/>
</dbReference>
<evidence type="ECO:0000313" key="4">
    <source>
        <dbReference type="EMBL" id="DAE26198.1"/>
    </source>
</evidence>
<evidence type="ECO:0000256" key="2">
    <source>
        <dbReference type="PIRNR" id="PIRNR002070"/>
    </source>
</evidence>
<accession>A0A8S5R3Z4</accession>